<dbReference type="Gene3D" id="1.20.1740.10">
    <property type="entry name" value="Amino acid/polyamine transporter I"/>
    <property type="match status" value="1"/>
</dbReference>
<keyword evidence="8" id="KW-1185">Reference proteome</keyword>
<dbReference type="Pfam" id="PF13520">
    <property type="entry name" value="AA_permease_2"/>
    <property type="match status" value="1"/>
</dbReference>
<feature type="transmembrane region" description="Helical" evidence="6">
    <location>
        <begin position="337"/>
        <end position="360"/>
    </location>
</feature>
<evidence type="ECO:0000256" key="5">
    <source>
        <dbReference type="ARBA" id="ARBA00023136"/>
    </source>
</evidence>
<organism evidence="7 8">
    <name type="scientific">Colletotrichum asianum</name>
    <dbReference type="NCBI Taxonomy" id="702518"/>
    <lineage>
        <taxon>Eukaryota</taxon>
        <taxon>Fungi</taxon>
        <taxon>Dikarya</taxon>
        <taxon>Ascomycota</taxon>
        <taxon>Pezizomycotina</taxon>
        <taxon>Sordariomycetes</taxon>
        <taxon>Hypocreomycetidae</taxon>
        <taxon>Glomerellales</taxon>
        <taxon>Glomerellaceae</taxon>
        <taxon>Colletotrichum</taxon>
        <taxon>Colletotrichum gloeosporioides species complex</taxon>
    </lineage>
</organism>
<accession>A0A8H3ZRI1</accession>
<proteinExistence type="predicted"/>
<evidence type="ECO:0000313" key="8">
    <source>
        <dbReference type="Proteomes" id="UP000434172"/>
    </source>
</evidence>
<dbReference type="Proteomes" id="UP000434172">
    <property type="component" value="Unassembled WGS sequence"/>
</dbReference>
<comment type="caution">
    <text evidence="7">The sequence shown here is derived from an EMBL/GenBank/DDBJ whole genome shotgun (WGS) entry which is preliminary data.</text>
</comment>
<feature type="transmembrane region" description="Helical" evidence="6">
    <location>
        <begin position="381"/>
        <end position="401"/>
    </location>
</feature>
<evidence type="ECO:0000256" key="4">
    <source>
        <dbReference type="ARBA" id="ARBA00022989"/>
    </source>
</evidence>
<dbReference type="GO" id="GO:0022857">
    <property type="term" value="F:transmembrane transporter activity"/>
    <property type="evidence" value="ECO:0007669"/>
    <property type="project" value="InterPro"/>
</dbReference>
<evidence type="ECO:0000256" key="3">
    <source>
        <dbReference type="ARBA" id="ARBA00022692"/>
    </source>
</evidence>
<feature type="transmembrane region" description="Helical" evidence="6">
    <location>
        <begin position="407"/>
        <end position="432"/>
    </location>
</feature>
<feature type="transmembrane region" description="Helical" evidence="6">
    <location>
        <begin position="42"/>
        <end position="61"/>
    </location>
</feature>
<evidence type="ECO:0000256" key="2">
    <source>
        <dbReference type="ARBA" id="ARBA00022448"/>
    </source>
</evidence>
<feature type="transmembrane region" description="Helical" evidence="6">
    <location>
        <begin position="76"/>
        <end position="96"/>
    </location>
</feature>
<keyword evidence="3 6" id="KW-0812">Transmembrane</keyword>
<feature type="transmembrane region" description="Helical" evidence="6">
    <location>
        <begin position="240"/>
        <end position="257"/>
    </location>
</feature>
<dbReference type="PANTHER" id="PTHR45649">
    <property type="entry name" value="AMINO-ACID PERMEASE BAT1"/>
    <property type="match status" value="1"/>
</dbReference>
<feature type="transmembrane region" description="Helical" evidence="6">
    <location>
        <begin position="485"/>
        <end position="502"/>
    </location>
</feature>
<protein>
    <submittedName>
        <fullName evidence="7">Amino acid transporter</fullName>
    </submittedName>
</protein>
<gene>
    <name evidence="7" type="ORF">GQ607_007830</name>
</gene>
<dbReference type="EMBL" id="WOWK01000040">
    <property type="protein sequence ID" value="KAF0324937.1"/>
    <property type="molecule type" value="Genomic_DNA"/>
</dbReference>
<keyword evidence="5 6" id="KW-0472">Membrane</keyword>
<feature type="transmembrane region" description="Helical" evidence="6">
    <location>
        <begin position="167"/>
        <end position="186"/>
    </location>
</feature>
<evidence type="ECO:0000256" key="6">
    <source>
        <dbReference type="SAM" id="Phobius"/>
    </source>
</evidence>
<feature type="transmembrane region" description="Helical" evidence="6">
    <location>
        <begin position="452"/>
        <end position="473"/>
    </location>
</feature>
<dbReference type="GO" id="GO:0016020">
    <property type="term" value="C:membrane"/>
    <property type="evidence" value="ECO:0007669"/>
    <property type="project" value="UniProtKB-SubCell"/>
</dbReference>
<feature type="transmembrane region" description="Helical" evidence="6">
    <location>
        <begin position="124"/>
        <end position="147"/>
    </location>
</feature>
<name>A0A8H3ZRI1_9PEZI</name>
<dbReference type="PIRSF" id="PIRSF006060">
    <property type="entry name" value="AA_transporter"/>
    <property type="match status" value="1"/>
</dbReference>
<evidence type="ECO:0000313" key="7">
    <source>
        <dbReference type="EMBL" id="KAF0324937.1"/>
    </source>
</evidence>
<keyword evidence="2" id="KW-0813">Transport</keyword>
<comment type="subcellular location">
    <subcellularLocation>
        <location evidence="1">Membrane</location>
        <topology evidence="1">Multi-pass membrane protein</topology>
    </subcellularLocation>
</comment>
<dbReference type="PANTHER" id="PTHR45649:SF14">
    <property type="entry name" value="GABA PERMEASE"/>
    <property type="match status" value="1"/>
</dbReference>
<feature type="transmembrane region" description="Helical" evidence="6">
    <location>
        <begin position="278"/>
        <end position="307"/>
    </location>
</feature>
<keyword evidence="4 6" id="KW-1133">Transmembrane helix</keyword>
<dbReference type="AlphaFoldDB" id="A0A8H3ZRI1"/>
<reference evidence="7 8" key="1">
    <citation type="submission" date="2019-12" db="EMBL/GenBank/DDBJ databases">
        <title>A genome sequence resource for the geographically widespread anthracnose pathogen Colletotrichum asianum.</title>
        <authorList>
            <person name="Meng Y."/>
        </authorList>
    </citation>
    <scope>NUCLEOTIDE SEQUENCE [LARGE SCALE GENOMIC DNA]</scope>
    <source>
        <strain evidence="7 8">ICMP 18580</strain>
    </source>
</reference>
<dbReference type="OrthoDB" id="3257095at2759"/>
<feature type="transmembrane region" description="Helical" evidence="6">
    <location>
        <begin position="193"/>
        <end position="215"/>
    </location>
</feature>
<dbReference type="InterPro" id="IPR002293">
    <property type="entry name" value="AA/rel_permease1"/>
</dbReference>
<sequence>MSKISHSDETDVALSEKKSQINDDDIQLQQLGLEPSELRRNFNIWSLAFMSFCSSITWEAISSTMAQGLMSGGSSSLVWGLVASSLGALLTVLCIAEYSSMIPTAGGQYHYVAELSPPKFQRILSWYAGWMTMLGWILCALAGIFATAMQIQAWAILFSPDYTYERWHTALIVIGLATFYTLFAVFEVKMLHRLLFVAMFVHSVGYFATVIYLLVRVNPKNTAKYVFTDSTSLSGWESPGISWLIGLLTSAIGFVSWDSPLHMSEEMKHASRDLPRSLIINIACSDVLTFPWIIGVVFCITDISGVLSGPTGTISFMAQLYYNVSGGNKAVTVGMTLYLPLMGFLGVGPSIMTATSRVIWSFARDGGLPQSVAKVNSRIKTPVVSLLITWAIACLLSLIYVGNATAYYGLSSACTVTLIISYAMPICMAVLFGFKHCSLPKGPFSLGKYHRLVATVALAWSLCLIIMMCFPTYKPVTTTNMNYASVVVCGGLAAATISWPAYGRYRYHGLMQTIEGRAER</sequence>
<evidence type="ECO:0000256" key="1">
    <source>
        <dbReference type="ARBA" id="ARBA00004141"/>
    </source>
</evidence>